<proteinExistence type="predicted"/>
<name>A0A1M5JCF6_9FLAO</name>
<protein>
    <recommendedName>
        <fullName evidence="4">NVEALA protein</fullName>
    </recommendedName>
</protein>
<dbReference type="Proteomes" id="UP000184071">
    <property type="component" value="Unassembled WGS sequence"/>
</dbReference>
<sequence length="92" mass="9958">MKTLNLSKFLPIAVAVLGIGGAFATTSMQSVSKEIPENGFTRTSNNKCTDVQVECDDFPVPEMCRISYAPAGAIAYKKVGNNDCLQPLYRPN</sequence>
<dbReference type="EMBL" id="FQWC01000002">
    <property type="protein sequence ID" value="SHG38242.1"/>
    <property type="molecule type" value="Genomic_DNA"/>
</dbReference>
<dbReference type="AlphaFoldDB" id="A0A1M5JCF6"/>
<feature type="chain" id="PRO_5013110225" description="NVEALA protein" evidence="1">
    <location>
        <begin position="25"/>
        <end position="92"/>
    </location>
</feature>
<dbReference type="OrthoDB" id="1361249at2"/>
<feature type="signal peptide" evidence="1">
    <location>
        <begin position="1"/>
        <end position="24"/>
    </location>
</feature>
<evidence type="ECO:0000313" key="3">
    <source>
        <dbReference type="Proteomes" id="UP000184071"/>
    </source>
</evidence>
<keyword evidence="3" id="KW-1185">Reference proteome</keyword>
<evidence type="ECO:0000313" key="2">
    <source>
        <dbReference type="EMBL" id="SHG38242.1"/>
    </source>
</evidence>
<evidence type="ECO:0008006" key="4">
    <source>
        <dbReference type="Google" id="ProtNLM"/>
    </source>
</evidence>
<reference evidence="3" key="1">
    <citation type="submission" date="2016-11" db="EMBL/GenBank/DDBJ databases">
        <authorList>
            <person name="Varghese N."/>
            <person name="Submissions S."/>
        </authorList>
    </citation>
    <scope>NUCLEOTIDE SEQUENCE [LARGE SCALE GENOMIC DNA]</scope>
    <source>
        <strain evidence="3">DSM 17963</strain>
    </source>
</reference>
<organism evidence="2 3">
    <name type="scientific">Flavobacterium defluvii</name>
    <dbReference type="NCBI Taxonomy" id="370979"/>
    <lineage>
        <taxon>Bacteria</taxon>
        <taxon>Pseudomonadati</taxon>
        <taxon>Bacteroidota</taxon>
        <taxon>Flavobacteriia</taxon>
        <taxon>Flavobacteriales</taxon>
        <taxon>Flavobacteriaceae</taxon>
        <taxon>Flavobacterium</taxon>
    </lineage>
</organism>
<keyword evidence="1" id="KW-0732">Signal</keyword>
<evidence type="ECO:0000256" key="1">
    <source>
        <dbReference type="SAM" id="SignalP"/>
    </source>
</evidence>
<dbReference type="RefSeq" id="WP_073414799.1">
    <property type="nucleotide sequence ID" value="NZ_FQWC01000002.1"/>
</dbReference>
<gene>
    <name evidence="2" type="ORF">SAMN05443663_102675</name>
</gene>
<accession>A0A1M5JCF6</accession>